<feature type="region of interest" description="Aspartate" evidence="7">
    <location>
        <begin position="180"/>
        <end position="183"/>
    </location>
</feature>
<feature type="binding site" evidence="7">
    <location>
        <position position="477"/>
    </location>
    <ligand>
        <name>ATP</name>
        <dbReference type="ChEBI" id="CHEBI:30616"/>
    </ligand>
</feature>
<feature type="domain" description="Aminoacyl-transfer RNA synthetases class-II family profile" evidence="8">
    <location>
        <begin position="123"/>
        <end position="558"/>
    </location>
</feature>
<feature type="binding site" evidence="7">
    <location>
        <begin position="202"/>
        <end position="204"/>
    </location>
    <ligand>
        <name>ATP</name>
        <dbReference type="ChEBI" id="CHEBI:30616"/>
    </ligand>
</feature>
<dbReference type="PROSITE" id="PS50862">
    <property type="entry name" value="AA_TRNA_LIGASE_II"/>
    <property type="match status" value="1"/>
</dbReference>
<reference evidence="9" key="1">
    <citation type="journal article" name="DNA Res.">
        <title>The physiological potential of anammox bacteria as revealed by their core genome structure.</title>
        <authorList>
            <person name="Okubo T."/>
            <person name="Toyoda A."/>
            <person name="Fukuhara K."/>
            <person name="Uchiyama I."/>
            <person name="Harigaya Y."/>
            <person name="Kuroiwa M."/>
            <person name="Suzuki T."/>
            <person name="Murakami Y."/>
            <person name="Suwa Y."/>
            <person name="Takami H."/>
        </authorList>
    </citation>
    <scope>NUCLEOTIDE SEQUENCE</scope>
    <source>
        <strain evidence="9">317325-2</strain>
    </source>
</reference>
<dbReference type="SUPFAM" id="SSF50249">
    <property type="entry name" value="Nucleic acid-binding proteins"/>
    <property type="match status" value="1"/>
</dbReference>
<comment type="catalytic activity">
    <reaction evidence="7">
        <text>tRNA(Asp) + L-aspartate + ATP = L-aspartyl-tRNA(Asp) + AMP + diphosphate</text>
        <dbReference type="Rhea" id="RHEA:19649"/>
        <dbReference type="Rhea" id="RHEA-COMP:9660"/>
        <dbReference type="Rhea" id="RHEA-COMP:9678"/>
        <dbReference type="ChEBI" id="CHEBI:29991"/>
        <dbReference type="ChEBI" id="CHEBI:30616"/>
        <dbReference type="ChEBI" id="CHEBI:33019"/>
        <dbReference type="ChEBI" id="CHEBI:78442"/>
        <dbReference type="ChEBI" id="CHEBI:78516"/>
        <dbReference type="ChEBI" id="CHEBI:456215"/>
        <dbReference type="EC" id="6.1.1.12"/>
    </reaction>
</comment>
<dbReference type="Pfam" id="PF02938">
    <property type="entry name" value="GAD"/>
    <property type="match status" value="1"/>
</dbReference>
<evidence type="ECO:0000256" key="6">
    <source>
        <dbReference type="ARBA" id="ARBA00023146"/>
    </source>
</evidence>
<accession>A0A809S698</accession>
<dbReference type="HAMAP" id="MF_00044">
    <property type="entry name" value="Asp_tRNA_synth_type1"/>
    <property type="match status" value="1"/>
</dbReference>
<dbReference type="EC" id="6.1.1.12" evidence="7"/>
<dbReference type="Gene3D" id="3.30.1360.30">
    <property type="entry name" value="GAD-like domain"/>
    <property type="match status" value="1"/>
</dbReference>
<sequence length="580" mass="64943">MALCGWANRVRDLGSLLFVDLRDRTGAAQLFLDPEKFADRAALRPESCLRVVGTVRLRSPETVNPKMATGEVELVVEEFEVLGPSKALPFPVSDEEQMRSVNEELRVRHRYLDLRRPSMQRKLVVRAAIVREIRSFLDARGFLEIETPIITRSTPEGARDYLVPYRLQPGLWYALPQSPQQYKQLLMVAGLERYYQIAKCFRDESQRADRQPEFTQLDLEMSFVSQEDVLQLAEELTISVCNRVIEQLELEKEPVQPFERLRYDDSMELYGTDKPDLRFGLPIFDVTEVAGGCGFGVFRTVVESGGCVRGVVYPGGAELSRKQIGELEEFAKEFGAKGLASLPLSGGEGSVQSASGIPARGIAKFLRPEEIDAIVAAAGAKEGDLLCFVADRRAVALEVLGRLRNEIGKRCGLKDPRILKFCWIVDFPLFEKDEETGGWTPSHHPFTGPKSEHLEFLESDPGKVRAECYDIVCNGTEWASGSIRIHRPDIQSRVFSVIGIDEETQKERFGHMLEAFEFGAPPHGGIAPGIDRLAMMLCDEENIREVIAFPKVGQGLDPLMGAPSEIDNAQWNELGIRLKE</sequence>
<dbReference type="PRINTS" id="PR01042">
    <property type="entry name" value="TRNASYNTHASP"/>
</dbReference>
<keyword evidence="7" id="KW-0963">Cytoplasm</keyword>
<dbReference type="CDD" id="cd04317">
    <property type="entry name" value="EcAspRS_like_N"/>
    <property type="match status" value="1"/>
</dbReference>
<evidence type="ECO:0000256" key="5">
    <source>
        <dbReference type="ARBA" id="ARBA00022917"/>
    </source>
</evidence>
<dbReference type="PANTHER" id="PTHR22594:SF5">
    <property type="entry name" value="ASPARTATE--TRNA LIGASE, MITOCHONDRIAL"/>
    <property type="match status" value="1"/>
</dbReference>
<dbReference type="InterPro" id="IPR004524">
    <property type="entry name" value="Asp-tRNA-ligase_1"/>
</dbReference>
<dbReference type="InterPro" id="IPR004115">
    <property type="entry name" value="GAD-like_sf"/>
</dbReference>
<dbReference type="NCBIfam" id="NF001750">
    <property type="entry name" value="PRK00476.1"/>
    <property type="match status" value="1"/>
</dbReference>
<dbReference type="InterPro" id="IPR006195">
    <property type="entry name" value="aa-tRNA-synth_II"/>
</dbReference>
<feature type="binding site" evidence="7">
    <location>
        <position position="202"/>
    </location>
    <ligand>
        <name>L-aspartate</name>
        <dbReference type="ChEBI" id="CHEBI:29991"/>
    </ligand>
</feature>
<comment type="subcellular location">
    <subcellularLocation>
        <location evidence="7">Cytoplasm</location>
    </subcellularLocation>
</comment>
<dbReference type="PANTHER" id="PTHR22594">
    <property type="entry name" value="ASPARTYL/LYSYL-TRNA SYNTHETASE"/>
    <property type="match status" value="1"/>
</dbReference>
<feature type="binding site" evidence="7">
    <location>
        <position position="484"/>
    </location>
    <ligand>
        <name>L-aspartate</name>
        <dbReference type="ChEBI" id="CHEBI:29991"/>
    </ligand>
</feature>
<comment type="similarity">
    <text evidence="1 7">Belongs to the class-II aminoacyl-tRNA synthetase family. Type 1 subfamily.</text>
</comment>
<dbReference type="GO" id="GO:0004815">
    <property type="term" value="F:aspartate-tRNA ligase activity"/>
    <property type="evidence" value="ECO:0007669"/>
    <property type="project" value="UniProtKB-UniRule"/>
</dbReference>
<dbReference type="InterPro" id="IPR045864">
    <property type="entry name" value="aa-tRNA-synth_II/BPL/LPL"/>
</dbReference>
<dbReference type="InterPro" id="IPR004364">
    <property type="entry name" value="Aa-tRNA-synt_II"/>
</dbReference>
<evidence type="ECO:0000313" key="9">
    <source>
        <dbReference type="EMBL" id="BBO24747.1"/>
    </source>
</evidence>
<dbReference type="InterPro" id="IPR004365">
    <property type="entry name" value="NA-bd_OB_tRNA"/>
</dbReference>
<evidence type="ECO:0000256" key="1">
    <source>
        <dbReference type="ARBA" id="ARBA00006303"/>
    </source>
</evidence>
<feature type="binding site" evidence="7">
    <location>
        <position position="156"/>
    </location>
    <ligand>
        <name>L-aspartate</name>
        <dbReference type="ChEBI" id="CHEBI:29991"/>
    </ligand>
</feature>
<comment type="subunit">
    <text evidence="7">Homodimer.</text>
</comment>
<evidence type="ECO:0000259" key="8">
    <source>
        <dbReference type="PROSITE" id="PS50862"/>
    </source>
</evidence>
<feature type="binding site" evidence="7">
    <location>
        <position position="443"/>
    </location>
    <ligand>
        <name>L-aspartate</name>
        <dbReference type="ChEBI" id="CHEBI:29991"/>
    </ligand>
</feature>
<feature type="binding site" evidence="7">
    <location>
        <position position="211"/>
    </location>
    <ligand>
        <name>ATP</name>
        <dbReference type="ChEBI" id="CHEBI:30616"/>
    </ligand>
</feature>
<dbReference type="Pfam" id="PF01336">
    <property type="entry name" value="tRNA_anti-codon"/>
    <property type="match status" value="1"/>
</dbReference>
<dbReference type="InterPro" id="IPR002312">
    <property type="entry name" value="Asp/Asn-tRNA-synth_IIb"/>
</dbReference>
<name>A0A809S698_9BACT</name>
<keyword evidence="6 7" id="KW-0030">Aminoacyl-tRNA synthetase</keyword>
<dbReference type="EMBL" id="AP021858">
    <property type="protein sequence ID" value="BBO24747.1"/>
    <property type="molecule type" value="Genomic_DNA"/>
</dbReference>
<dbReference type="GO" id="GO:0005524">
    <property type="term" value="F:ATP binding"/>
    <property type="evidence" value="ECO:0007669"/>
    <property type="project" value="UniProtKB-UniRule"/>
</dbReference>
<proteinExistence type="inferred from homology"/>
<dbReference type="GO" id="GO:0005737">
    <property type="term" value="C:cytoplasm"/>
    <property type="evidence" value="ECO:0007669"/>
    <property type="project" value="UniProtKB-SubCell"/>
</dbReference>
<dbReference type="AlphaFoldDB" id="A0A809S698"/>
<evidence type="ECO:0000256" key="2">
    <source>
        <dbReference type="ARBA" id="ARBA00022598"/>
    </source>
</evidence>
<dbReference type="GO" id="GO:0003676">
    <property type="term" value="F:nucleic acid binding"/>
    <property type="evidence" value="ECO:0007669"/>
    <property type="project" value="InterPro"/>
</dbReference>
<dbReference type="Proteomes" id="UP000662873">
    <property type="component" value="Chromosome"/>
</dbReference>
<dbReference type="InterPro" id="IPR047090">
    <property type="entry name" value="AspRS_core"/>
</dbReference>
<protein>
    <recommendedName>
        <fullName evidence="7">Aspartate--tRNA ligase</fullName>
        <ecNumber evidence="7">6.1.1.12</ecNumber>
    </recommendedName>
    <alternativeName>
        <fullName evidence="7">Aspartyl-tRNA synthetase</fullName>
        <shortName evidence="7">AspRS</shortName>
    </alternativeName>
</protein>
<keyword evidence="5 7" id="KW-0648">Protein biosynthesis</keyword>
<keyword evidence="3 7" id="KW-0547">Nucleotide-binding</keyword>
<dbReference type="Gene3D" id="3.30.930.10">
    <property type="entry name" value="Bira Bifunctional Protein, Domain 2"/>
    <property type="match status" value="1"/>
</dbReference>
<gene>
    <name evidence="7" type="primary">aspS</name>
    <name evidence="9" type="ORF">NPRO_23420</name>
</gene>
<keyword evidence="2 7" id="KW-0436">Ligase</keyword>
<keyword evidence="4 7" id="KW-0067">ATP-binding</keyword>
<comment type="caution">
    <text evidence="7">Lacks conserved residue(s) required for the propagation of feature annotation.</text>
</comment>
<evidence type="ECO:0000313" key="10">
    <source>
        <dbReference type="Proteomes" id="UP000662873"/>
    </source>
</evidence>
<dbReference type="NCBIfam" id="TIGR00459">
    <property type="entry name" value="aspS_bact"/>
    <property type="match status" value="1"/>
</dbReference>
<dbReference type="InterPro" id="IPR029351">
    <property type="entry name" value="GAD_dom"/>
</dbReference>
<dbReference type="SUPFAM" id="SSF55261">
    <property type="entry name" value="GAD domain-like"/>
    <property type="match status" value="1"/>
</dbReference>
<evidence type="ECO:0000256" key="3">
    <source>
        <dbReference type="ARBA" id="ARBA00022741"/>
    </source>
</evidence>
<organism evidence="9 10">
    <name type="scientific">Candidatus Nitrosymbiomonas proteolyticus</name>
    <dbReference type="NCBI Taxonomy" id="2608984"/>
    <lineage>
        <taxon>Bacteria</taxon>
        <taxon>Bacillati</taxon>
        <taxon>Armatimonadota</taxon>
        <taxon>Armatimonadota incertae sedis</taxon>
        <taxon>Candidatus Nitrosymbiomonas</taxon>
    </lineage>
</organism>
<dbReference type="InterPro" id="IPR047089">
    <property type="entry name" value="Asp-tRNA-ligase_1_N"/>
</dbReference>
<dbReference type="Gene3D" id="2.40.50.140">
    <property type="entry name" value="Nucleic acid-binding proteins"/>
    <property type="match status" value="1"/>
</dbReference>
<feature type="binding site" evidence="7">
    <location>
        <begin position="529"/>
        <end position="532"/>
    </location>
    <ligand>
        <name>ATP</name>
        <dbReference type="ChEBI" id="CHEBI:30616"/>
    </ligand>
</feature>
<dbReference type="Pfam" id="PF00152">
    <property type="entry name" value="tRNA-synt_2"/>
    <property type="match status" value="1"/>
</dbReference>
<evidence type="ECO:0000256" key="7">
    <source>
        <dbReference type="HAMAP-Rule" id="MF_00044"/>
    </source>
</evidence>
<comment type="function">
    <text evidence="7">Catalyzes the attachment of L-aspartate to tRNA(Asp) in a two-step reaction: L-aspartate is first activated by ATP to form Asp-AMP and then transferred to the acceptor end of tRNA(Asp).</text>
</comment>
<dbReference type="GO" id="GO:0006422">
    <property type="term" value="P:aspartyl-tRNA aminoacylation"/>
    <property type="evidence" value="ECO:0007669"/>
    <property type="project" value="UniProtKB-UniRule"/>
</dbReference>
<dbReference type="SUPFAM" id="SSF55681">
    <property type="entry name" value="Class II aaRS and biotin synthetases"/>
    <property type="match status" value="1"/>
</dbReference>
<evidence type="ECO:0000256" key="4">
    <source>
        <dbReference type="ARBA" id="ARBA00022840"/>
    </source>
</evidence>
<dbReference type="InterPro" id="IPR012340">
    <property type="entry name" value="NA-bd_OB-fold"/>
</dbReference>
<dbReference type="CDD" id="cd00777">
    <property type="entry name" value="AspRS_core"/>
    <property type="match status" value="1"/>
</dbReference>
<dbReference type="KEGG" id="npy:NPRO_23420"/>